<keyword evidence="5" id="KW-1185">Reference proteome</keyword>
<name>A0ABU5JJK7_9ACTN</name>
<feature type="domain" description="Probable ATP-binding protein BrxC 4th six-stranded beta-sheet" evidence="3">
    <location>
        <begin position="563"/>
        <end position="732"/>
    </location>
</feature>
<dbReference type="NCBIfam" id="NF033441">
    <property type="entry name" value="BREX_BrxC"/>
    <property type="match status" value="1"/>
</dbReference>
<organism evidence="4 5">
    <name type="scientific">Micromonospora sicca</name>
    <dbReference type="NCBI Taxonomy" id="2202420"/>
    <lineage>
        <taxon>Bacteria</taxon>
        <taxon>Bacillati</taxon>
        <taxon>Actinomycetota</taxon>
        <taxon>Actinomycetes</taxon>
        <taxon>Micromonosporales</taxon>
        <taxon>Micromonosporaceae</taxon>
        <taxon>Micromonospora</taxon>
    </lineage>
</organism>
<dbReference type="InterPro" id="IPR058037">
    <property type="entry name" value="BREX_BrxC_helical"/>
</dbReference>
<protein>
    <submittedName>
        <fullName evidence="4">BREX system P-loop protein BrxC</fullName>
    </submittedName>
</protein>
<dbReference type="Proteomes" id="UP001290101">
    <property type="component" value="Unassembled WGS sequence"/>
</dbReference>
<dbReference type="Pfam" id="PF25791">
    <property type="entry name" value="WHD_BREX_BrxC"/>
    <property type="match status" value="1"/>
</dbReference>
<dbReference type="InterPro" id="IPR047679">
    <property type="entry name" value="BREX_BrxC"/>
</dbReference>
<evidence type="ECO:0000313" key="4">
    <source>
        <dbReference type="EMBL" id="MDZ5492788.1"/>
    </source>
</evidence>
<feature type="domain" description="Probable ATP-binding protein BrxC winged helix-turn-helix" evidence="1">
    <location>
        <begin position="778"/>
        <end position="852"/>
    </location>
</feature>
<evidence type="ECO:0000313" key="5">
    <source>
        <dbReference type="Proteomes" id="UP001290101"/>
    </source>
</evidence>
<dbReference type="RefSeq" id="WP_322442482.1">
    <property type="nucleotide sequence ID" value="NZ_JAXOTQ010000036.1"/>
</dbReference>
<reference evidence="4 5" key="1">
    <citation type="submission" date="2023-12" db="EMBL/GenBank/DDBJ databases">
        <title>Micromonospora sp. nov., isolated from Atacama Desert.</title>
        <authorList>
            <person name="Carro L."/>
            <person name="Golinska P."/>
            <person name="Klenk H.-P."/>
            <person name="Goodfellow M."/>
        </authorList>
    </citation>
    <scope>NUCLEOTIDE SEQUENCE [LARGE SCALE GENOMIC DNA]</scope>
    <source>
        <strain evidence="4 5">4G53</strain>
    </source>
</reference>
<comment type="caution">
    <text evidence="4">The sequence shown here is derived from an EMBL/GenBank/DDBJ whole genome shotgun (WGS) entry which is preliminary data.</text>
</comment>
<sequence>MLKLNAIFAKDVQRPIEGVIKADDTAHLGTEVDEYVLTNEAAKGLELLLEAYTNYTNANGVWISGFFGSGKSHLLKMLAHLLGDVEGQEFPRERVSESFRSKAQGAFLPALLTKADRIPAKSLLFNIDQKATLISKDQSDALLKVFVKVFDESRGYYGNQGHVARFERDLDNRAQYEAFKAAYVRIAGRDWSQGREEGVLEEVNVAKAYAQVSGQTEGTPTNILTKYRNEYSVSIEDFADEVKAWLDKQEPDFRLNFFVDEVGQFIGSNTHLMLNLQTIAESLNTKCQGRAWVFVTSQEDMDKVVGDRTKQQGNDFSKIQARFATRVKLTSADVEEVIRKRLLEKNDTGESALRAIYAAESANFKTLFDFVDGAKTYRNYTDEAHFVGTYPFVSYQFPLFQAAIEGISDHNVFEGRNSSVGERSMLGVVQQVAKDIGDVEVGRLATFDHMFAGIRASLKSAAQRAIDRAERDLPDPDSDTTKLAVRLLKALFLVKYIEGFHATPRNLTVLVYDRFGLDLPALSKQVQDALTLLEMQTYVQRNGNVYEYLTNEEQVIEEEIKNVDIDASEVSGRLFKILSGDVIRTSKLRYAKNGQDFAFGYKLDDQVYGQQRELTVHFITPEYPYSPEEIRMHSAGRDELRVILEPDERALADLRLLIKTEKYTKRKQTTSLSAIEEQILRSKAAQNVEREKELVERIRRAAGKADLVINAADVTSTSQDAIARVTDGFQDLVSRTYTQLSLLGGSTYSEQQVAAFANPDQSGMIDDPSLSKLGGPGDEVLSFVLQRDRLGEQVTVKTIVGAFQAKPYGWDLASIEVIIAWLIGNSKITLTVDGNALKRTEVAAVLRNTQKHSHVVVAPQKVFDQRKVAAFRKFCTDFFDEASAPKDPLELARHGSEKLRGKLDELKARVTGSKYPFVEQLAAPIALLEQAVGKPDEWYLTEFGLADELLDAKESVIDPIQSFLGGGQRAIYDGAVALLATNANNLGYLPAGSDADVKRMLDDPNAFRGNRMTQLKQAAEALGKQIGEALATNRAVVVEAIEGRKTEVLGSAYYGNATEEAQERVVRAIDQIIARVGSEKQIALIREQGNSFGETIYPSLLDQLVSSARPAGGTDDPEPKPVRQTVSVKTITAPGVHGVLETTEDVDRYLDALRGALLSTLNDGKRIAL</sequence>
<feature type="domain" description="Probable ATP-binding protein BrxC alpha-helical" evidence="2">
    <location>
        <begin position="868"/>
        <end position="985"/>
    </location>
</feature>
<gene>
    <name evidence="4" type="primary">brxC</name>
    <name evidence="4" type="ORF">U2F25_25520</name>
</gene>
<evidence type="ECO:0000259" key="2">
    <source>
        <dbReference type="Pfam" id="PF25792"/>
    </source>
</evidence>
<accession>A0ABU5JJK7</accession>
<dbReference type="InterPro" id="IPR058036">
    <property type="entry name" value="BREX_BrxC_4th"/>
</dbReference>
<dbReference type="Pfam" id="PF25792">
    <property type="entry name" value="BREX_BrxC_helical"/>
    <property type="match status" value="1"/>
</dbReference>
<evidence type="ECO:0000259" key="1">
    <source>
        <dbReference type="Pfam" id="PF25791"/>
    </source>
</evidence>
<proteinExistence type="predicted"/>
<dbReference type="InterPro" id="IPR058038">
    <property type="entry name" value="BREX_BrxC_wHTH"/>
</dbReference>
<dbReference type="EMBL" id="JAXOTQ010000036">
    <property type="protein sequence ID" value="MDZ5492788.1"/>
    <property type="molecule type" value="Genomic_DNA"/>
</dbReference>
<evidence type="ECO:0000259" key="3">
    <source>
        <dbReference type="Pfam" id="PF25796"/>
    </source>
</evidence>
<dbReference type="Pfam" id="PF25796">
    <property type="entry name" value="BREX_BrxC_4th"/>
    <property type="match status" value="1"/>
</dbReference>
<dbReference type="SUPFAM" id="SSF52540">
    <property type="entry name" value="P-loop containing nucleoside triphosphate hydrolases"/>
    <property type="match status" value="2"/>
</dbReference>
<dbReference type="InterPro" id="IPR027417">
    <property type="entry name" value="P-loop_NTPase"/>
</dbReference>